<sequence length="124" mass="13943">MSSELWTYRTDVYDVNKSLDIAGYHVEATDGKIGSVDEATYDVGESYLVVDTGPWIFGKKVMLPASTVTRIDPQERKIYVSRTKDEIKHAPEFDEATFKEPVYRDTVGDYYSRFPLGGGPGATY</sequence>
<dbReference type="SUPFAM" id="SSF50346">
    <property type="entry name" value="PRC-barrel domain"/>
    <property type="match status" value="1"/>
</dbReference>
<evidence type="ECO:0000313" key="2">
    <source>
        <dbReference type="Proteomes" id="UP001230426"/>
    </source>
</evidence>
<dbReference type="InterPro" id="IPR014747">
    <property type="entry name" value="Bac_photo_RC_H_C"/>
</dbReference>
<accession>A0ABT9RA76</accession>
<keyword evidence="2" id="KW-1185">Reference proteome</keyword>
<dbReference type="InterPro" id="IPR011033">
    <property type="entry name" value="PRC_barrel-like_sf"/>
</dbReference>
<name>A0ABT9RA76_9ACTN</name>
<gene>
    <name evidence="1" type="ORF">J2S55_004935</name>
</gene>
<comment type="caution">
    <text evidence="1">The sequence shown here is derived from an EMBL/GenBank/DDBJ whole genome shotgun (WGS) entry which is preliminary data.</text>
</comment>
<proteinExistence type="predicted"/>
<organism evidence="1 2">
    <name type="scientific">Streptosporangium brasiliense</name>
    <dbReference type="NCBI Taxonomy" id="47480"/>
    <lineage>
        <taxon>Bacteria</taxon>
        <taxon>Bacillati</taxon>
        <taxon>Actinomycetota</taxon>
        <taxon>Actinomycetes</taxon>
        <taxon>Streptosporangiales</taxon>
        <taxon>Streptosporangiaceae</taxon>
        <taxon>Streptosporangium</taxon>
    </lineage>
</organism>
<evidence type="ECO:0000313" key="1">
    <source>
        <dbReference type="EMBL" id="MDP9865669.1"/>
    </source>
</evidence>
<dbReference type="Proteomes" id="UP001230426">
    <property type="component" value="Unassembled WGS sequence"/>
</dbReference>
<dbReference type="RefSeq" id="WP_306865358.1">
    <property type="nucleotide sequence ID" value="NZ_JAUSRB010000002.1"/>
</dbReference>
<dbReference type="EMBL" id="JAUSRB010000002">
    <property type="protein sequence ID" value="MDP9865669.1"/>
    <property type="molecule type" value="Genomic_DNA"/>
</dbReference>
<protein>
    <recommendedName>
        <fullName evidence="3">PRC domain containing protein</fullName>
    </recommendedName>
</protein>
<dbReference type="Gene3D" id="3.90.50.10">
    <property type="entry name" value="Photosynthetic Reaction Center, subunit H, domain 2"/>
    <property type="match status" value="1"/>
</dbReference>
<evidence type="ECO:0008006" key="3">
    <source>
        <dbReference type="Google" id="ProtNLM"/>
    </source>
</evidence>
<reference evidence="1 2" key="1">
    <citation type="submission" date="2023-07" db="EMBL/GenBank/DDBJ databases">
        <title>Sequencing the genomes of 1000 actinobacteria strains.</title>
        <authorList>
            <person name="Klenk H.-P."/>
        </authorList>
    </citation>
    <scope>NUCLEOTIDE SEQUENCE [LARGE SCALE GENOMIC DNA]</scope>
    <source>
        <strain evidence="1 2">DSM 44109</strain>
    </source>
</reference>